<evidence type="ECO:0000256" key="1">
    <source>
        <dbReference type="SAM" id="MobiDB-lite"/>
    </source>
</evidence>
<feature type="compositionally biased region" description="Basic residues" evidence="1">
    <location>
        <begin position="115"/>
        <end position="125"/>
    </location>
</feature>
<evidence type="ECO:0000313" key="3">
    <source>
        <dbReference type="EMBL" id="MBC5839898.1"/>
    </source>
</evidence>
<name>A0ABR7J2Z6_9FLAO</name>
<sequence length="133" mass="15561">MKKLLIAAILLVSIAGFAQNKKDGSKRPQKANMEKLTPEERTEKRIAKMTKDLNLDTKQQEKIREVFKEQATAREKQRAEMKKKNEQAREKMDAKMKSILTPEQLTKMESEKSKMKNKMHKKRGQKRDGTKME</sequence>
<proteinExistence type="predicted"/>
<evidence type="ECO:0000313" key="4">
    <source>
        <dbReference type="Proteomes" id="UP000629963"/>
    </source>
</evidence>
<feature type="compositionally biased region" description="Basic and acidic residues" evidence="1">
    <location>
        <begin position="69"/>
        <end position="96"/>
    </location>
</feature>
<feature type="region of interest" description="Disordered" evidence="1">
    <location>
        <begin position="69"/>
        <end position="133"/>
    </location>
</feature>
<comment type="caution">
    <text evidence="3">The sequence shown here is derived from an EMBL/GenBank/DDBJ whole genome shotgun (WGS) entry which is preliminary data.</text>
</comment>
<keyword evidence="2" id="KW-0732">Signal</keyword>
<organism evidence="3 4">
    <name type="scientific">Flavobacterium kayseriense</name>
    <dbReference type="NCBI Taxonomy" id="2764714"/>
    <lineage>
        <taxon>Bacteria</taxon>
        <taxon>Pseudomonadati</taxon>
        <taxon>Bacteroidota</taxon>
        <taxon>Flavobacteriia</taxon>
        <taxon>Flavobacteriales</taxon>
        <taxon>Flavobacteriaceae</taxon>
        <taxon>Flavobacterium</taxon>
    </lineage>
</organism>
<dbReference type="EMBL" id="JACRUJ010000001">
    <property type="protein sequence ID" value="MBC5839898.1"/>
    <property type="molecule type" value="Genomic_DNA"/>
</dbReference>
<dbReference type="Proteomes" id="UP000629963">
    <property type="component" value="Unassembled WGS sequence"/>
</dbReference>
<dbReference type="RefSeq" id="WP_187008516.1">
    <property type="nucleotide sequence ID" value="NZ_JACRUI010000001.1"/>
</dbReference>
<protein>
    <recommendedName>
        <fullName evidence="5">DUF4890 domain-containing protein</fullName>
    </recommendedName>
</protein>
<keyword evidence="4" id="KW-1185">Reference proteome</keyword>
<accession>A0ABR7J2Z6</accession>
<gene>
    <name evidence="3" type="ORF">H8R23_00620</name>
</gene>
<feature type="chain" id="PRO_5047445198" description="DUF4890 domain-containing protein" evidence="2">
    <location>
        <begin position="19"/>
        <end position="133"/>
    </location>
</feature>
<feature type="compositionally biased region" description="Basic and acidic residues" evidence="1">
    <location>
        <begin position="20"/>
        <end position="57"/>
    </location>
</feature>
<feature type="region of interest" description="Disordered" evidence="1">
    <location>
        <begin position="19"/>
        <end position="57"/>
    </location>
</feature>
<reference evidence="3 4" key="1">
    <citation type="submission" date="2020-08" db="EMBL/GenBank/DDBJ databases">
        <title>Description of novel Flavobacterium F-380 isolate.</title>
        <authorList>
            <person name="Saticioglu I.B."/>
            <person name="Duman M."/>
            <person name="Altun S."/>
        </authorList>
    </citation>
    <scope>NUCLEOTIDE SEQUENCE [LARGE SCALE GENOMIC DNA]</scope>
    <source>
        <strain evidence="3 4">F-380</strain>
    </source>
</reference>
<evidence type="ECO:0000256" key="2">
    <source>
        <dbReference type="SAM" id="SignalP"/>
    </source>
</evidence>
<feature type="signal peptide" evidence="2">
    <location>
        <begin position="1"/>
        <end position="18"/>
    </location>
</feature>
<evidence type="ECO:0008006" key="5">
    <source>
        <dbReference type="Google" id="ProtNLM"/>
    </source>
</evidence>